<accession>A0ABY7VQ68</accession>
<name>A0ABY7VQ68_9BACT</name>
<evidence type="ECO:0000313" key="2">
    <source>
        <dbReference type="EMBL" id="WDE96335.1"/>
    </source>
</evidence>
<keyword evidence="1" id="KW-0472">Membrane</keyword>
<protein>
    <recommendedName>
        <fullName evidence="4">AMIN domain-containing protein</fullName>
    </recommendedName>
</protein>
<dbReference type="EMBL" id="CP117811">
    <property type="protein sequence ID" value="WDE96335.1"/>
    <property type="molecule type" value="Genomic_DNA"/>
</dbReference>
<keyword evidence="1" id="KW-0812">Transmembrane</keyword>
<reference evidence="2 3" key="1">
    <citation type="submission" date="2023-02" db="EMBL/GenBank/DDBJ databases">
        <title>Genome sequence of Lentisphaera profundi SAORIC-696.</title>
        <authorList>
            <person name="Kim e."/>
            <person name="Cho J.-C."/>
            <person name="Choi A."/>
            <person name="Kang I."/>
        </authorList>
    </citation>
    <scope>NUCLEOTIDE SEQUENCE [LARGE SCALE GENOMIC DNA]</scope>
    <source>
        <strain evidence="2 3">SAORIC-696</strain>
    </source>
</reference>
<keyword evidence="3" id="KW-1185">Reference proteome</keyword>
<evidence type="ECO:0008006" key="4">
    <source>
        <dbReference type="Google" id="ProtNLM"/>
    </source>
</evidence>
<proteinExistence type="predicted"/>
<sequence>MATKVEKNKIYYSHQNFKSPSIIIDLNTLKVSDIKNIDITNTITPNSTLDIEPRFTRFTHTINGETCTLIFEKDIKDNTSSSTKWVRNTLKVPAIIIDVITFPIVIFFVSEDAFH</sequence>
<gene>
    <name evidence="2" type="ORF">PQO03_11505</name>
</gene>
<feature type="transmembrane region" description="Helical" evidence="1">
    <location>
        <begin position="90"/>
        <end position="109"/>
    </location>
</feature>
<dbReference type="Proteomes" id="UP001214250">
    <property type="component" value="Chromosome 1"/>
</dbReference>
<organism evidence="2 3">
    <name type="scientific">Lentisphaera profundi</name>
    <dbReference type="NCBI Taxonomy" id="1658616"/>
    <lineage>
        <taxon>Bacteria</taxon>
        <taxon>Pseudomonadati</taxon>
        <taxon>Lentisphaerota</taxon>
        <taxon>Lentisphaeria</taxon>
        <taxon>Lentisphaerales</taxon>
        <taxon>Lentisphaeraceae</taxon>
        <taxon>Lentisphaera</taxon>
    </lineage>
</organism>
<evidence type="ECO:0000313" key="3">
    <source>
        <dbReference type="Proteomes" id="UP001214250"/>
    </source>
</evidence>
<evidence type="ECO:0000256" key="1">
    <source>
        <dbReference type="SAM" id="Phobius"/>
    </source>
</evidence>
<keyword evidence="1" id="KW-1133">Transmembrane helix</keyword>
<dbReference type="RefSeq" id="WP_274150407.1">
    <property type="nucleotide sequence ID" value="NZ_CP117811.1"/>
</dbReference>